<evidence type="ECO:0000256" key="1">
    <source>
        <dbReference type="SAM" id="Phobius"/>
    </source>
</evidence>
<keyword evidence="1" id="KW-1133">Transmembrane helix</keyword>
<dbReference type="GO" id="GO:0006508">
    <property type="term" value="P:proteolysis"/>
    <property type="evidence" value="ECO:0007669"/>
    <property type="project" value="InterPro"/>
</dbReference>
<evidence type="ECO:0000313" key="2">
    <source>
        <dbReference type="EMBL" id="HIU01816.1"/>
    </source>
</evidence>
<sequence length="197" mass="22350">MSNKTIHSSARPKRRKSIHYQILLYTLSFLFGSLGSIIFYHTHVTKEIIRRIHQKSGRARIRIRDRTVCAKAFVDTGNSLCDPVTGRAVHLVRYQLLKPCLDPEAGRIIEQFYGNISGMKKIRREQADISGIGFRIIPYHAIGTEKGVLLGITADKLVFSDQGRKYIEEGCVIVPYPGDPFGEQGYEVILHPDILRK</sequence>
<comment type="caution">
    <text evidence="2">The sequence shown here is derived from an EMBL/GenBank/DDBJ whole genome shotgun (WGS) entry which is preliminary data.</text>
</comment>
<keyword evidence="1" id="KW-0472">Membrane</keyword>
<proteinExistence type="predicted"/>
<organism evidence="2 3">
    <name type="scientific">Candidatus Onthocola gallistercoris</name>
    <dbReference type="NCBI Taxonomy" id="2840876"/>
    <lineage>
        <taxon>Bacteria</taxon>
        <taxon>Bacillati</taxon>
        <taxon>Bacillota</taxon>
        <taxon>Bacilli</taxon>
        <taxon>Candidatus Onthocola</taxon>
    </lineage>
</organism>
<dbReference type="Pfam" id="PF03419">
    <property type="entry name" value="Peptidase_U4"/>
    <property type="match status" value="1"/>
</dbReference>
<gene>
    <name evidence="2" type="ORF">IAB63_01005</name>
</gene>
<name>A0A9D1HEG2_9FIRM</name>
<keyword evidence="1" id="KW-0812">Transmembrane</keyword>
<dbReference type="InterPro" id="IPR005081">
    <property type="entry name" value="SpoIIGA"/>
</dbReference>
<dbReference type="Proteomes" id="UP000824164">
    <property type="component" value="Unassembled WGS sequence"/>
</dbReference>
<dbReference type="GO" id="GO:0004190">
    <property type="term" value="F:aspartic-type endopeptidase activity"/>
    <property type="evidence" value="ECO:0007669"/>
    <property type="project" value="InterPro"/>
</dbReference>
<dbReference type="AlphaFoldDB" id="A0A9D1HEG2"/>
<dbReference type="EMBL" id="DVLT01000004">
    <property type="protein sequence ID" value="HIU01816.1"/>
    <property type="molecule type" value="Genomic_DNA"/>
</dbReference>
<feature type="transmembrane region" description="Helical" evidence="1">
    <location>
        <begin position="20"/>
        <end position="40"/>
    </location>
</feature>
<reference evidence="2" key="1">
    <citation type="submission" date="2020-10" db="EMBL/GenBank/DDBJ databases">
        <authorList>
            <person name="Gilroy R."/>
        </authorList>
    </citation>
    <scope>NUCLEOTIDE SEQUENCE</scope>
    <source>
        <strain evidence="2">CHK187-14744</strain>
    </source>
</reference>
<dbReference type="GO" id="GO:0030436">
    <property type="term" value="P:asexual sporulation"/>
    <property type="evidence" value="ECO:0007669"/>
    <property type="project" value="InterPro"/>
</dbReference>
<evidence type="ECO:0000313" key="3">
    <source>
        <dbReference type="Proteomes" id="UP000824164"/>
    </source>
</evidence>
<reference evidence="2" key="2">
    <citation type="journal article" date="2021" name="PeerJ">
        <title>Extensive microbial diversity within the chicken gut microbiome revealed by metagenomics and culture.</title>
        <authorList>
            <person name="Gilroy R."/>
            <person name="Ravi A."/>
            <person name="Getino M."/>
            <person name="Pursley I."/>
            <person name="Horton D.L."/>
            <person name="Alikhan N.F."/>
            <person name="Baker D."/>
            <person name="Gharbi K."/>
            <person name="Hall N."/>
            <person name="Watson M."/>
            <person name="Adriaenssens E.M."/>
            <person name="Foster-Nyarko E."/>
            <person name="Jarju S."/>
            <person name="Secka A."/>
            <person name="Antonio M."/>
            <person name="Oren A."/>
            <person name="Chaudhuri R.R."/>
            <person name="La Ragione R."/>
            <person name="Hildebrand F."/>
            <person name="Pallen M.J."/>
        </authorList>
    </citation>
    <scope>NUCLEOTIDE SEQUENCE</scope>
    <source>
        <strain evidence="2">CHK187-14744</strain>
    </source>
</reference>
<protein>
    <submittedName>
        <fullName evidence="2">Sigma-E processing peptidase SpoIIGA</fullName>
    </submittedName>
</protein>
<accession>A0A9D1HEG2</accession>